<organism evidence="1 2">
    <name type="scientific">Mycolicibacter arupensis</name>
    <dbReference type="NCBI Taxonomy" id="342002"/>
    <lineage>
        <taxon>Bacteria</taxon>
        <taxon>Bacillati</taxon>
        <taxon>Actinomycetota</taxon>
        <taxon>Actinomycetes</taxon>
        <taxon>Mycobacteriales</taxon>
        <taxon>Mycobacteriaceae</taxon>
        <taxon>Mycolicibacter</taxon>
    </lineage>
</organism>
<comment type="caution">
    <text evidence="1">The sequence shown here is derived from an EMBL/GenBank/DDBJ whole genome shotgun (WGS) entry which is preliminary data.</text>
</comment>
<reference evidence="1 2" key="1">
    <citation type="submission" date="2018-09" db="EMBL/GenBank/DDBJ databases">
        <title>Metagenome Assembled Genomes from an Advanced Water Purification Facility.</title>
        <authorList>
            <person name="Stamps B.W."/>
            <person name="Spear J.R."/>
        </authorList>
    </citation>
    <scope>NUCLEOTIDE SEQUENCE [LARGE SCALE GENOMIC DNA]</scope>
    <source>
        <strain evidence="1">Bin_29_2</strain>
    </source>
</reference>
<dbReference type="AlphaFoldDB" id="A0A5C7Y9Q4"/>
<accession>A0A5C7Y9Q4</accession>
<evidence type="ECO:0000313" key="2">
    <source>
        <dbReference type="Proteomes" id="UP000321797"/>
    </source>
</evidence>
<gene>
    <name evidence="1" type="ORF">E6Q54_05985</name>
</gene>
<dbReference type="Proteomes" id="UP000321797">
    <property type="component" value="Unassembled WGS sequence"/>
</dbReference>
<proteinExistence type="predicted"/>
<dbReference type="InterPro" id="IPR021145">
    <property type="entry name" value="Portal_protein_SPP1_Gp6-like"/>
</dbReference>
<name>A0A5C7Y9Q4_9MYCO</name>
<evidence type="ECO:0000313" key="1">
    <source>
        <dbReference type="EMBL" id="TXI58283.1"/>
    </source>
</evidence>
<sequence>MNELLRELLAELDAPQHHYGTLRLYAEGRQPLAFLSTESRKALNNRLCRMSVNIPALAVSSLTERLRITGFSDPAAWNAFVGNDLDQLAAQVHADALTYQYGFVLVWAKDGRPTATVESPFECAVIRDPADRSVLAGVKRYSTKSSTEAFVYLPDRVEHWTAPTPNAVVGGFRRVETMPHTLGVVPLVPFDNGRSEIEDLRDLTDALVKVTLDMVIASHAAGFGRRWVTGMELIETPRLDDDGNPVLAGGEPVVDTTSPFDEWSTSWAIAENPETEFGNFSEANLGGFDTAVRVLVSQIQAVSALPSHYLGVMTSQPTSADALRASEASLTARAESKQLLFGRSWEQVARLLVAVSTATDPAGLRVHWADAATRSAAQEADAVVKLVQAGILPVTYALAKLGYSDDEIAAIRSARRADTLDGIGIGVDTGDDAVA</sequence>
<dbReference type="Pfam" id="PF05133">
    <property type="entry name" value="SPP1_portal"/>
    <property type="match status" value="1"/>
</dbReference>
<dbReference type="EMBL" id="SSGD01000027">
    <property type="protein sequence ID" value="TXI58283.1"/>
    <property type="molecule type" value="Genomic_DNA"/>
</dbReference>
<dbReference type="RefSeq" id="WP_276759448.1">
    <property type="nucleotide sequence ID" value="NZ_SSGD01000027.1"/>
</dbReference>
<protein>
    <submittedName>
        <fullName evidence="1">Phage portal protein</fullName>
    </submittedName>
</protein>